<protein>
    <submittedName>
        <fullName evidence="6">DEAD/DEAH box helicase</fullName>
    </submittedName>
</protein>
<dbReference type="Gene3D" id="3.40.50.300">
    <property type="entry name" value="P-loop containing nucleotide triphosphate hydrolases"/>
    <property type="match status" value="2"/>
</dbReference>
<evidence type="ECO:0000313" key="7">
    <source>
        <dbReference type="Proteomes" id="UP001595923"/>
    </source>
</evidence>
<keyword evidence="6" id="KW-0347">Helicase</keyword>
<dbReference type="CDD" id="cd18797">
    <property type="entry name" value="SF2_C_Hrq"/>
    <property type="match status" value="1"/>
</dbReference>
<dbReference type="Pfam" id="PF09369">
    <property type="entry name" value="MZB"/>
    <property type="match status" value="1"/>
</dbReference>
<feature type="domain" description="Helicase ATP-binding" evidence="4">
    <location>
        <begin position="65"/>
        <end position="240"/>
    </location>
</feature>
<gene>
    <name evidence="6" type="ORF">ACFO4E_19260</name>
</gene>
<dbReference type="PANTHER" id="PTHR47957">
    <property type="entry name" value="ATP-DEPENDENT HELICASE HRQ1"/>
    <property type="match status" value="1"/>
</dbReference>
<name>A0ABV9E0T9_9ACTN</name>
<dbReference type="Proteomes" id="UP001595923">
    <property type="component" value="Unassembled WGS sequence"/>
</dbReference>
<feature type="region of interest" description="Disordered" evidence="3">
    <location>
        <begin position="318"/>
        <end position="391"/>
    </location>
</feature>
<dbReference type="PROSITE" id="PS51192">
    <property type="entry name" value="HELICASE_ATP_BIND_1"/>
    <property type="match status" value="1"/>
</dbReference>
<organism evidence="6 7">
    <name type="scientific">Nocardiopsis mangrovi</name>
    <dbReference type="NCBI Taxonomy" id="1179818"/>
    <lineage>
        <taxon>Bacteria</taxon>
        <taxon>Bacillati</taxon>
        <taxon>Actinomycetota</taxon>
        <taxon>Actinomycetes</taxon>
        <taxon>Streptosporangiales</taxon>
        <taxon>Nocardiopsidaceae</taxon>
        <taxon>Nocardiopsis</taxon>
    </lineage>
</organism>
<feature type="domain" description="Helicase C-terminal" evidence="5">
    <location>
        <begin position="281"/>
        <end position="505"/>
    </location>
</feature>
<dbReference type="EMBL" id="JBHSFQ010000020">
    <property type="protein sequence ID" value="MFC4564006.1"/>
    <property type="molecule type" value="Genomic_DNA"/>
</dbReference>
<evidence type="ECO:0000259" key="4">
    <source>
        <dbReference type="PROSITE" id="PS51192"/>
    </source>
</evidence>
<proteinExistence type="predicted"/>
<evidence type="ECO:0000256" key="2">
    <source>
        <dbReference type="ARBA" id="ARBA00022840"/>
    </source>
</evidence>
<dbReference type="Pfam" id="PF00270">
    <property type="entry name" value="DEAD"/>
    <property type="match status" value="1"/>
</dbReference>
<dbReference type="RefSeq" id="WP_378576759.1">
    <property type="nucleotide sequence ID" value="NZ_JBHSFQ010000020.1"/>
</dbReference>
<dbReference type="InterPro" id="IPR055227">
    <property type="entry name" value="HRQ1_WHD"/>
</dbReference>
<sequence>MNQWEPTLRRLWRDNTRNSQVTHVERLARGDGVSEDWPAWTPPPVRERLSALGITAPWSHQVDAANLARSGSNVIIATGTASGKSLAFLLPCAEAIGDGGTVLYISPAKALAADQLRALTDLGLPGVRAATYDGDTPGQERAWIRAHANYVLTNPDMLHHAVLGRHAAWAGFLRRLRYVVIDEAHRYRGVFGSHVAQIVRRLRRVCARYRSEPVFILASATTGTPEESARRLTGLPVHAVSRDTSPRAALSFALVEPELTDEKGENGAPVRRTATAEAASVLADLVAEGVRTLAFVRSRQASEVVALTAQRTLRERGHARAPVALGARAGTEADAAGQHRGSARGRPEGRREEDPAGEYRDPGQGRPQGQGEQEDPAGEHSGPARGHPGGRLDAKVAAYRAGYLAHDRRGLEASLRSGDLLGLATTNALELGVDITGLDAVLITGWPGTLASLWQQAGRAGRAGDDALAVFIARDDPLDTYLVHHPEAIFGRPVEATVLDPGNPYVLGPHLCAAAAEIPLTAGDLELFGPATEDVLAGLVDRGLLRKRPRGWFWTRRDRASDLADIRGAGGPPVQIVDSGSGQLLGTVDEAAAHGTVHDGAVYLHQGLTYVVEELDLDTGVALVCGAAPEYSTWARDVTEIEILRTLKEHAWGAAATVHFGEVEVTRQVVAFLKRDVRTGAVLGEQPLDLPERTLNSRAVWWTLAPEEAERLLAGDVELRGAAHAAEHAAIGLLPLFATCDRWDIGGVSTALHADTGRLTIFVYDGHEGGAGFAERGFAAARAWLTATRAAIADCECHDGCPSCIQSPKCGNGNDPLSKSGALRLLDALLSTPA</sequence>
<keyword evidence="6" id="KW-0378">Hydrolase</keyword>
<accession>A0ABV9E0T9</accession>
<dbReference type="SMART" id="SM00490">
    <property type="entry name" value="HELICc"/>
    <property type="match status" value="1"/>
</dbReference>
<evidence type="ECO:0000256" key="1">
    <source>
        <dbReference type="ARBA" id="ARBA00022741"/>
    </source>
</evidence>
<evidence type="ECO:0000256" key="3">
    <source>
        <dbReference type="SAM" id="MobiDB-lite"/>
    </source>
</evidence>
<evidence type="ECO:0000259" key="5">
    <source>
        <dbReference type="PROSITE" id="PS51194"/>
    </source>
</evidence>
<keyword evidence="7" id="KW-1185">Reference proteome</keyword>
<keyword evidence="2" id="KW-0067">ATP-binding</keyword>
<dbReference type="Pfam" id="PF00271">
    <property type="entry name" value="Helicase_C"/>
    <property type="match status" value="1"/>
</dbReference>
<dbReference type="InterPro" id="IPR011545">
    <property type="entry name" value="DEAD/DEAH_box_helicase_dom"/>
</dbReference>
<dbReference type="CDD" id="cd17923">
    <property type="entry name" value="DEXHc_Hrq1-like"/>
    <property type="match status" value="1"/>
</dbReference>
<dbReference type="SMART" id="SM00487">
    <property type="entry name" value="DEXDc"/>
    <property type="match status" value="1"/>
</dbReference>
<reference evidence="7" key="1">
    <citation type="journal article" date="2019" name="Int. J. Syst. Evol. Microbiol.">
        <title>The Global Catalogue of Microorganisms (GCM) 10K type strain sequencing project: providing services to taxonomists for standard genome sequencing and annotation.</title>
        <authorList>
            <consortium name="The Broad Institute Genomics Platform"/>
            <consortium name="The Broad Institute Genome Sequencing Center for Infectious Disease"/>
            <person name="Wu L."/>
            <person name="Ma J."/>
        </authorList>
    </citation>
    <scope>NUCLEOTIDE SEQUENCE [LARGE SCALE GENOMIC DNA]</scope>
    <source>
        <strain evidence="7">XZYJ18</strain>
    </source>
</reference>
<dbReference type="PANTHER" id="PTHR47957:SF3">
    <property type="entry name" value="ATP-DEPENDENT HELICASE HRQ1"/>
    <property type="match status" value="1"/>
</dbReference>
<feature type="compositionally biased region" description="Basic and acidic residues" evidence="3">
    <location>
        <begin position="345"/>
        <end position="363"/>
    </location>
</feature>
<dbReference type="SUPFAM" id="SSF52540">
    <property type="entry name" value="P-loop containing nucleoside triphosphate hydrolases"/>
    <property type="match status" value="2"/>
</dbReference>
<dbReference type="InterPro" id="IPR018973">
    <property type="entry name" value="MZB"/>
</dbReference>
<dbReference type="Pfam" id="PF22982">
    <property type="entry name" value="WHD_HRQ1"/>
    <property type="match status" value="1"/>
</dbReference>
<dbReference type="PROSITE" id="PS51194">
    <property type="entry name" value="HELICASE_CTER"/>
    <property type="match status" value="1"/>
</dbReference>
<keyword evidence="1" id="KW-0547">Nucleotide-binding</keyword>
<dbReference type="GO" id="GO:0004386">
    <property type="term" value="F:helicase activity"/>
    <property type="evidence" value="ECO:0007669"/>
    <property type="project" value="UniProtKB-KW"/>
</dbReference>
<comment type="caution">
    <text evidence="6">The sequence shown here is derived from an EMBL/GenBank/DDBJ whole genome shotgun (WGS) entry which is preliminary data.</text>
</comment>
<dbReference type="InterPro" id="IPR001650">
    <property type="entry name" value="Helicase_C-like"/>
</dbReference>
<dbReference type="InterPro" id="IPR027417">
    <property type="entry name" value="P-loop_NTPase"/>
</dbReference>
<dbReference type="InterPro" id="IPR014001">
    <property type="entry name" value="Helicase_ATP-bd"/>
</dbReference>
<evidence type="ECO:0000313" key="6">
    <source>
        <dbReference type="EMBL" id="MFC4564006.1"/>
    </source>
</evidence>